<name>A0ABM2XHG6_MESAU</name>
<dbReference type="RefSeq" id="XP_040602209.1">
    <property type="nucleotide sequence ID" value="XM_040746275.1"/>
</dbReference>
<evidence type="ECO:0000256" key="5">
    <source>
        <dbReference type="ARBA" id="ARBA00023212"/>
    </source>
</evidence>
<feature type="compositionally biased region" description="Polar residues" evidence="6">
    <location>
        <begin position="243"/>
        <end position="263"/>
    </location>
</feature>
<evidence type="ECO:0000256" key="4">
    <source>
        <dbReference type="ARBA" id="ARBA00022553"/>
    </source>
</evidence>
<feature type="compositionally biased region" description="Polar residues" evidence="6">
    <location>
        <begin position="602"/>
        <end position="623"/>
    </location>
</feature>
<accession>A0ABM2XHG6</accession>
<feature type="compositionally biased region" description="Polar residues" evidence="6">
    <location>
        <begin position="206"/>
        <end position="218"/>
    </location>
</feature>
<gene>
    <name evidence="9" type="primary">Ckap2l</name>
</gene>
<dbReference type="PANTHER" id="PTHR47078">
    <property type="entry name" value="CYTOSKELETON-ASSOCIATED PROTEIN 2-LIKE"/>
    <property type="match status" value="1"/>
</dbReference>
<comment type="subcellular location">
    <subcellularLocation>
        <location evidence="1">Cytoplasm</location>
        <location evidence="1">Cytoskeleton</location>
    </subcellularLocation>
</comment>
<feature type="region of interest" description="Disordered" evidence="6">
    <location>
        <begin position="600"/>
        <end position="641"/>
    </location>
</feature>
<keyword evidence="4" id="KW-0597">Phosphoprotein</keyword>
<feature type="compositionally biased region" description="Basic and acidic residues" evidence="6">
    <location>
        <begin position="264"/>
        <end position="273"/>
    </location>
</feature>
<evidence type="ECO:0000313" key="8">
    <source>
        <dbReference type="Proteomes" id="UP000886700"/>
    </source>
</evidence>
<dbReference type="Proteomes" id="UP000886700">
    <property type="component" value="Unplaced"/>
</dbReference>
<evidence type="ECO:0000256" key="2">
    <source>
        <dbReference type="ARBA" id="ARBA00009468"/>
    </source>
</evidence>
<dbReference type="InterPro" id="IPR052855">
    <property type="entry name" value="CKAP2-like"/>
</dbReference>
<comment type="similarity">
    <text evidence="2">Belongs to the CKAP2 family.</text>
</comment>
<protein>
    <submittedName>
        <fullName evidence="9">Cytoskeleton-associated protein 2-like</fullName>
    </submittedName>
</protein>
<evidence type="ECO:0000256" key="6">
    <source>
        <dbReference type="SAM" id="MobiDB-lite"/>
    </source>
</evidence>
<dbReference type="PANTHER" id="PTHR47078:SF1">
    <property type="entry name" value="CYTOSKELETON-ASSOCIATED PROTEIN 2-LIKE"/>
    <property type="match status" value="1"/>
</dbReference>
<evidence type="ECO:0000256" key="3">
    <source>
        <dbReference type="ARBA" id="ARBA00022490"/>
    </source>
</evidence>
<feature type="compositionally biased region" description="Low complexity" evidence="6">
    <location>
        <begin position="109"/>
        <end position="120"/>
    </location>
</feature>
<feature type="compositionally biased region" description="Polar residues" evidence="6">
    <location>
        <begin position="312"/>
        <end position="321"/>
    </location>
</feature>
<feature type="region of interest" description="Disordered" evidence="6">
    <location>
        <begin position="24"/>
        <end position="225"/>
    </location>
</feature>
<feature type="region of interest" description="Disordered" evidence="6">
    <location>
        <begin position="430"/>
        <end position="464"/>
    </location>
</feature>
<organism evidence="8 9">
    <name type="scientific">Mesocricetus auratus</name>
    <name type="common">Golden hamster</name>
    <dbReference type="NCBI Taxonomy" id="10036"/>
    <lineage>
        <taxon>Eukaryota</taxon>
        <taxon>Metazoa</taxon>
        <taxon>Chordata</taxon>
        <taxon>Craniata</taxon>
        <taxon>Vertebrata</taxon>
        <taxon>Euteleostomi</taxon>
        <taxon>Mammalia</taxon>
        <taxon>Eutheria</taxon>
        <taxon>Euarchontoglires</taxon>
        <taxon>Glires</taxon>
        <taxon>Rodentia</taxon>
        <taxon>Myomorpha</taxon>
        <taxon>Muroidea</taxon>
        <taxon>Cricetidae</taxon>
        <taxon>Cricetinae</taxon>
        <taxon>Mesocricetus</taxon>
    </lineage>
</organism>
<keyword evidence="5" id="KW-0206">Cytoskeleton</keyword>
<feature type="domain" description="Cytoskeleton-associated protein 2 C-terminal" evidence="7">
    <location>
        <begin position="679"/>
        <end position="735"/>
    </location>
</feature>
<keyword evidence="3" id="KW-0963">Cytoplasm</keyword>
<feature type="region of interest" description="Disordered" evidence="6">
    <location>
        <begin position="311"/>
        <end position="348"/>
    </location>
</feature>
<evidence type="ECO:0000256" key="1">
    <source>
        <dbReference type="ARBA" id="ARBA00004245"/>
    </source>
</evidence>
<feature type="compositionally biased region" description="Polar residues" evidence="6">
    <location>
        <begin position="332"/>
        <end position="346"/>
    </location>
</feature>
<dbReference type="GeneID" id="101825125"/>
<proteinExistence type="inferred from homology"/>
<evidence type="ECO:0000313" key="9">
    <source>
        <dbReference type="RefSeq" id="XP_040602209.1"/>
    </source>
</evidence>
<feature type="compositionally biased region" description="Polar residues" evidence="6">
    <location>
        <begin position="121"/>
        <end position="133"/>
    </location>
</feature>
<feature type="domain" description="Cytoskeleton-associated protein 2 C-terminal" evidence="7">
    <location>
        <begin position="439"/>
        <end position="598"/>
    </location>
</feature>
<keyword evidence="8" id="KW-1185">Reference proteome</keyword>
<sequence length="746" mass="82872">MVGPGPAASAAAEERWRKLQEYLAAKGKLKDPNTKPYLKAKYNCPKPPSSKYTPGPKKDVSSHVVLPIKTTRPINVKLQSKPANITASQKPELEPPKLQGKGLTSRCFSSNSDCKQSSKSLQQYRAASSTTGLSRKPRQSPGTQKLDSKKQQQTHQGNAERTNPVAGTHVGNQSLKGFLHEVNKENLPQTLLEPGKPVPDLCPISKPNTGSYNQTQKSLAPKQILSKSSVNRTVLKDRANKQFVRNTQVSTQPVKSQHLSTDTDSARPREKPPQRVPSHFIPAHSKTQTSKKPVVNDTQDIKVDRIKCGRPNETTIQSHPATEQKVKHTKSGSHPSCCQGGQSNRNPAFKQDQKTVQPCLGPRTSHILHNSRAVSQRPNLTAGKVILSTPSIRASKTQNNKSSNIFQQKAQTLDFKFKKLLPQSQFLNKTAPKTQAGTATMRRKGAPSASQTHPRVKKTDVEDRRKQLEEWQKSKGKTYKRPPMKLKAKRKIIEEMNISFWKSIEREEEEQEEKKAQLELSSKINNTLTECLRLIEEGVFPNEIFNILSSIPEAEKFSKFWVCKAKLLASKGTFDAIGLYEEAIKNGAAPTQELLEALNIPQDPSRSSEAVTSDSSATGTDVTSVEELAKKEDSGQPCLPPTEREQIIAVPQITAAEWDNPGIKLQIAPVPRICGVPEVQDMKLITPVRRSARIERAVARYPEMLQEHDVVVASLNELLEVDKTEYFVFRENEALPVTLGFETLES</sequence>
<dbReference type="Pfam" id="PF15297">
    <property type="entry name" value="CKAP2_C"/>
    <property type="match status" value="2"/>
</dbReference>
<feature type="compositionally biased region" description="Polar residues" evidence="6">
    <location>
        <begin position="77"/>
        <end position="89"/>
    </location>
</feature>
<feature type="region of interest" description="Disordered" evidence="6">
    <location>
        <begin position="237"/>
        <end position="295"/>
    </location>
</feature>
<dbReference type="InterPro" id="IPR029197">
    <property type="entry name" value="CKAP2_C"/>
</dbReference>
<feature type="compositionally biased region" description="Polar residues" evidence="6">
    <location>
        <begin position="140"/>
        <end position="161"/>
    </location>
</feature>
<reference evidence="9" key="1">
    <citation type="submission" date="2025-08" db="UniProtKB">
        <authorList>
            <consortium name="RefSeq"/>
        </authorList>
    </citation>
    <scope>IDENTIFICATION</scope>
    <source>
        <tissue evidence="9">Liver</tissue>
    </source>
</reference>
<evidence type="ECO:0000259" key="7">
    <source>
        <dbReference type="Pfam" id="PF15297"/>
    </source>
</evidence>